<dbReference type="InterPro" id="IPR003680">
    <property type="entry name" value="Flavodoxin_fold"/>
</dbReference>
<dbReference type="InterPro" id="IPR029039">
    <property type="entry name" value="Flavoprotein-like_sf"/>
</dbReference>
<protein>
    <recommendedName>
        <fullName evidence="1">Flavodoxin-like fold domain-containing protein</fullName>
    </recommendedName>
</protein>
<dbReference type="STRING" id="1302689.RG47T_3006"/>
<dbReference type="SUPFAM" id="SSF52218">
    <property type="entry name" value="Flavoproteins"/>
    <property type="match status" value="1"/>
</dbReference>
<proteinExistence type="predicted"/>
<gene>
    <name evidence="2" type="ORF">RG47T_3006</name>
</gene>
<accession>A0A1Q6A0K4</accession>
<organism evidence="2 3">
    <name type="scientific">Mucilaginibacter polytrichastri</name>
    <dbReference type="NCBI Taxonomy" id="1302689"/>
    <lineage>
        <taxon>Bacteria</taxon>
        <taxon>Pseudomonadati</taxon>
        <taxon>Bacteroidota</taxon>
        <taxon>Sphingobacteriia</taxon>
        <taxon>Sphingobacteriales</taxon>
        <taxon>Sphingobacteriaceae</taxon>
        <taxon>Mucilaginibacter</taxon>
    </lineage>
</organism>
<dbReference type="RefSeq" id="WP_139235684.1">
    <property type="nucleotide sequence ID" value="NZ_FPAM01000006.1"/>
</dbReference>
<evidence type="ECO:0000313" key="3">
    <source>
        <dbReference type="Proteomes" id="UP000186720"/>
    </source>
</evidence>
<feature type="domain" description="Flavodoxin-like fold" evidence="1">
    <location>
        <begin position="14"/>
        <end position="181"/>
    </location>
</feature>
<dbReference type="AlphaFoldDB" id="A0A1Q6A0K4"/>
<dbReference type="Gene3D" id="3.40.50.360">
    <property type="match status" value="1"/>
</dbReference>
<keyword evidence="3" id="KW-1185">Reference proteome</keyword>
<evidence type="ECO:0000259" key="1">
    <source>
        <dbReference type="Pfam" id="PF02525"/>
    </source>
</evidence>
<evidence type="ECO:0000313" key="2">
    <source>
        <dbReference type="EMBL" id="OKS87545.1"/>
    </source>
</evidence>
<dbReference type="Proteomes" id="UP000186720">
    <property type="component" value="Unassembled WGS sequence"/>
</dbReference>
<name>A0A1Q6A0K4_9SPHI</name>
<sequence length="200" mass="22920">MSLISAIFAEAMRQVIIINADINKSETTQALIAAYRKGAESVDALVKEIVITDLKFNPNKQLPNRIAEPEPDLMEAIEKLKWASHIVVFCPVFKESINFKIKGFFDRIFLPDQVFVVNQPNFSNDFRGRSARIVSILDEAAWNDWQTTQRATYMSIKRSVLEKCHIKPVHTSAIGHLYTLENEYAQKWLKKLFSFGSKLI</sequence>
<dbReference type="OrthoDB" id="652200at2"/>
<dbReference type="Pfam" id="PF02525">
    <property type="entry name" value="Flavodoxin_2"/>
    <property type="match status" value="1"/>
</dbReference>
<comment type="caution">
    <text evidence="2">The sequence shown here is derived from an EMBL/GenBank/DDBJ whole genome shotgun (WGS) entry which is preliminary data.</text>
</comment>
<dbReference type="EMBL" id="MPPL01000001">
    <property type="protein sequence ID" value="OKS87545.1"/>
    <property type="molecule type" value="Genomic_DNA"/>
</dbReference>
<reference evidence="2 3" key="1">
    <citation type="submission" date="2016-11" db="EMBL/GenBank/DDBJ databases">
        <title>Whole Genome Sequencing of Mucilaginibacter polytrichastri RG4-7(T) isolated from the moss sample.</title>
        <authorList>
            <person name="Li Y."/>
        </authorList>
    </citation>
    <scope>NUCLEOTIDE SEQUENCE [LARGE SCALE GENOMIC DNA]</scope>
    <source>
        <strain evidence="2 3">RG4-7</strain>
    </source>
</reference>